<feature type="region of interest" description="Disordered" evidence="1">
    <location>
        <begin position="1"/>
        <end position="47"/>
    </location>
</feature>
<proteinExistence type="predicted"/>
<keyword evidence="2" id="KW-0614">Plasmid</keyword>
<dbReference type="AlphaFoldDB" id="A0A0E4BYS0"/>
<name>A0A0E4BYS0_9BRAD</name>
<geneLocation type="plasmid" evidence="3">
    <name>pNK6c DNA</name>
</geneLocation>
<gene>
    <name evidence="2" type="ORF">NK6_c_44</name>
</gene>
<accession>A0A0E4BYS0</accession>
<dbReference type="EMBL" id="AP014687">
    <property type="protein sequence ID" value="BAR63451.1"/>
    <property type="molecule type" value="Genomic_DNA"/>
</dbReference>
<feature type="compositionally biased region" description="Polar residues" evidence="1">
    <location>
        <begin position="22"/>
        <end position="33"/>
    </location>
</feature>
<organism evidence="2 3">
    <name type="scientific">Bradyrhizobium diazoefficiens</name>
    <dbReference type="NCBI Taxonomy" id="1355477"/>
    <lineage>
        <taxon>Bacteria</taxon>
        <taxon>Pseudomonadati</taxon>
        <taxon>Pseudomonadota</taxon>
        <taxon>Alphaproteobacteria</taxon>
        <taxon>Hyphomicrobiales</taxon>
        <taxon>Nitrobacteraceae</taxon>
        <taxon>Bradyrhizobium</taxon>
    </lineage>
</organism>
<dbReference type="RefSeq" id="WP_038975086.1">
    <property type="nucleotide sequence ID" value="NZ_JAFCKD010000145.1"/>
</dbReference>
<evidence type="ECO:0000256" key="1">
    <source>
        <dbReference type="SAM" id="MobiDB-lite"/>
    </source>
</evidence>
<sequence length="80" mass="8750">MDPNETAAMTEASGLVDPERATLTSTRPSSGPNGSAHPLGMPSQENMERWAEKLREVTVKAPLRSLFAAFVLGLWVARRR</sequence>
<dbReference type="Proteomes" id="UP000063308">
    <property type="component" value="Plasmid pNK6c"/>
</dbReference>
<evidence type="ECO:0000313" key="3">
    <source>
        <dbReference type="Proteomes" id="UP000063308"/>
    </source>
</evidence>
<reference evidence="2 3" key="1">
    <citation type="submission" date="2014-11" db="EMBL/GenBank/DDBJ databases">
        <title>Symbiosis island explosion on the genome of extra-slow-growing strains of soybean bradyrhizobia with massive insertion sequences.</title>
        <authorList>
            <person name="Iida T."/>
            <person name="Minamisawa K."/>
        </authorList>
    </citation>
    <scope>NUCLEOTIDE SEQUENCE [LARGE SCALE GENOMIC DNA]</scope>
    <source>
        <strain evidence="2 3">NK6</strain>
        <plasmid evidence="3">pNK6c DNA</plasmid>
    </source>
</reference>
<evidence type="ECO:0000313" key="2">
    <source>
        <dbReference type="EMBL" id="BAR63451.1"/>
    </source>
</evidence>
<protein>
    <submittedName>
        <fullName evidence="2">Uncharacterized protein</fullName>
    </submittedName>
</protein>